<dbReference type="AlphaFoldDB" id="A0A4Z1REL9"/>
<name>A0A4Z1REL9_9GAMM</name>
<dbReference type="CDD" id="cd07896">
    <property type="entry name" value="Adenylation_kDNA_ligase_like"/>
    <property type="match status" value="1"/>
</dbReference>
<dbReference type="GO" id="GO:0006281">
    <property type="term" value="P:DNA repair"/>
    <property type="evidence" value="ECO:0007669"/>
    <property type="project" value="UniProtKB-KW"/>
</dbReference>
<dbReference type="InterPro" id="IPR012340">
    <property type="entry name" value="NA-bd_OB-fold"/>
</dbReference>
<comment type="caution">
    <text evidence="7">The sequence shown here is derived from an EMBL/GenBank/DDBJ whole genome shotgun (WGS) entry which is preliminary data.</text>
</comment>
<evidence type="ECO:0000313" key="7">
    <source>
        <dbReference type="EMBL" id="TKS53127.1"/>
    </source>
</evidence>
<reference evidence="7 8" key="1">
    <citation type="submission" date="2019-01" db="EMBL/GenBank/DDBJ databases">
        <authorList>
            <person name="Zhang S."/>
        </authorList>
    </citation>
    <scope>NUCLEOTIDE SEQUENCE [LARGE SCALE GENOMIC DNA]</scope>
    <source>
        <strain evidence="7 8">1626</strain>
    </source>
</reference>
<dbReference type="CDD" id="cd08041">
    <property type="entry name" value="OBF_kDNA_ligase_like"/>
    <property type="match status" value="1"/>
</dbReference>
<evidence type="ECO:0000256" key="1">
    <source>
        <dbReference type="ARBA" id="ARBA00022598"/>
    </source>
</evidence>
<protein>
    <submittedName>
        <fullName evidence="7">DNA ligase</fullName>
    </submittedName>
</protein>
<dbReference type="SUPFAM" id="SSF50249">
    <property type="entry name" value="Nucleic acid-binding proteins"/>
    <property type="match status" value="1"/>
</dbReference>
<dbReference type="EMBL" id="SPUH01000002">
    <property type="protein sequence ID" value="TKS53127.1"/>
    <property type="molecule type" value="Genomic_DNA"/>
</dbReference>
<keyword evidence="8" id="KW-1185">Reference proteome</keyword>
<dbReference type="GO" id="GO:0016874">
    <property type="term" value="F:ligase activity"/>
    <property type="evidence" value="ECO:0007669"/>
    <property type="project" value="UniProtKB-KW"/>
</dbReference>
<dbReference type="RefSeq" id="WP_134675247.1">
    <property type="nucleotide sequence ID" value="NZ_SPUH01000002.1"/>
</dbReference>
<feature type="domain" description="DNA ligase OB-like" evidence="6">
    <location>
        <begin position="220"/>
        <end position="285"/>
    </location>
</feature>
<dbReference type="InterPro" id="IPR029319">
    <property type="entry name" value="DNA_ligase_OB"/>
</dbReference>
<dbReference type="Gene3D" id="3.30.470.30">
    <property type="entry name" value="DNA ligase/mRNA capping enzyme"/>
    <property type="match status" value="1"/>
</dbReference>
<dbReference type="Proteomes" id="UP000298681">
    <property type="component" value="Unassembled WGS sequence"/>
</dbReference>
<keyword evidence="3" id="KW-0227">DNA damage</keyword>
<keyword evidence="1 7" id="KW-0436">Ligase</keyword>
<evidence type="ECO:0000259" key="6">
    <source>
        <dbReference type="Pfam" id="PF14743"/>
    </source>
</evidence>
<sequence length="293" mass="32605">MDGTFNHWLRIALLCSATACSFTALAVPAGAPPPMLAGTYAQDVDDIGAYWVSEKLDGVRARWDGAALWTRGGMRVRPPAWFIENWPSQVMDGELWIGRGRFDAVSALVRGSDGGDDTTWREVRFLVFDLPDEDAGFEARIARMRRLLDAAGIAWLRPVRQRRFADRMALDAHFRTVVAAGGEGLMLHHRDSRYRSGRSELLLKYKPHDDAEARVVAHLPGQGRHAGRLGALLVELPDGRYLRLGSGFTDAQRDAPPPPGSWVTYRYSGLTARGLPRFARFLRVRDEMPPTGP</sequence>
<organism evidence="7 8">
    <name type="scientific">Luteimonas yindakuii</name>
    <dbReference type="NCBI Taxonomy" id="2565782"/>
    <lineage>
        <taxon>Bacteria</taxon>
        <taxon>Pseudomonadati</taxon>
        <taxon>Pseudomonadota</taxon>
        <taxon>Gammaproteobacteria</taxon>
        <taxon>Lysobacterales</taxon>
        <taxon>Lysobacteraceae</taxon>
        <taxon>Luteimonas</taxon>
    </lineage>
</organism>
<dbReference type="PANTHER" id="PTHR47810">
    <property type="entry name" value="DNA LIGASE"/>
    <property type="match status" value="1"/>
</dbReference>
<evidence type="ECO:0000313" key="8">
    <source>
        <dbReference type="Proteomes" id="UP000298681"/>
    </source>
</evidence>
<dbReference type="Gene3D" id="2.40.50.140">
    <property type="entry name" value="Nucleic acid-binding proteins"/>
    <property type="match status" value="1"/>
</dbReference>
<evidence type="ECO:0000256" key="4">
    <source>
        <dbReference type="ARBA" id="ARBA00023204"/>
    </source>
</evidence>
<feature type="signal peptide" evidence="5">
    <location>
        <begin position="1"/>
        <end position="26"/>
    </location>
</feature>
<dbReference type="PANTHER" id="PTHR47810:SF1">
    <property type="entry name" value="DNA LIGASE B"/>
    <property type="match status" value="1"/>
</dbReference>
<evidence type="ECO:0000256" key="2">
    <source>
        <dbReference type="ARBA" id="ARBA00022705"/>
    </source>
</evidence>
<gene>
    <name evidence="7" type="ORF">E4582_13150</name>
</gene>
<dbReference type="NCBIfam" id="NF006592">
    <property type="entry name" value="PRK09125.1"/>
    <property type="match status" value="1"/>
</dbReference>
<keyword evidence="5" id="KW-0732">Signal</keyword>
<accession>A0A4Z1REL9</accession>
<evidence type="ECO:0000256" key="3">
    <source>
        <dbReference type="ARBA" id="ARBA00022763"/>
    </source>
</evidence>
<dbReference type="SUPFAM" id="SSF56091">
    <property type="entry name" value="DNA ligase/mRNA capping enzyme, catalytic domain"/>
    <property type="match status" value="1"/>
</dbReference>
<keyword evidence="4" id="KW-0234">DNA repair</keyword>
<keyword evidence="2" id="KW-0235">DNA replication</keyword>
<dbReference type="InterPro" id="IPR050326">
    <property type="entry name" value="NAD_dep_DNA_ligaseB"/>
</dbReference>
<dbReference type="GO" id="GO:0006260">
    <property type="term" value="P:DNA replication"/>
    <property type="evidence" value="ECO:0007669"/>
    <property type="project" value="UniProtKB-KW"/>
</dbReference>
<dbReference type="Gene3D" id="3.30.1490.70">
    <property type="match status" value="1"/>
</dbReference>
<evidence type="ECO:0000256" key="5">
    <source>
        <dbReference type="SAM" id="SignalP"/>
    </source>
</evidence>
<feature type="chain" id="PRO_5021281120" evidence="5">
    <location>
        <begin position="27"/>
        <end position="293"/>
    </location>
</feature>
<dbReference type="Pfam" id="PF14743">
    <property type="entry name" value="DNA_ligase_OB_2"/>
    <property type="match status" value="1"/>
</dbReference>
<proteinExistence type="predicted"/>